<feature type="region of interest" description="Disordered" evidence="15">
    <location>
        <begin position="549"/>
        <end position="787"/>
    </location>
</feature>
<gene>
    <name evidence="16" type="ORF">TGAM01_v208627</name>
</gene>
<evidence type="ECO:0000313" key="16">
    <source>
        <dbReference type="EMBL" id="PON22543.1"/>
    </source>
</evidence>
<evidence type="ECO:0000256" key="14">
    <source>
        <dbReference type="RuleBase" id="RU368013"/>
    </source>
</evidence>
<keyword evidence="5 14" id="KW-0813">Transport</keyword>
<evidence type="ECO:0000256" key="13">
    <source>
        <dbReference type="ARBA" id="ARBA00025651"/>
    </source>
</evidence>
<dbReference type="GO" id="GO:0006312">
    <property type="term" value="P:mitotic recombination"/>
    <property type="evidence" value="ECO:0007669"/>
    <property type="project" value="TreeGrafter"/>
</dbReference>
<dbReference type="GO" id="GO:0000730">
    <property type="term" value="P:DNA recombinase assembly"/>
    <property type="evidence" value="ECO:0007669"/>
    <property type="project" value="InterPro"/>
</dbReference>
<keyword evidence="10" id="KW-0233">DNA recombination</keyword>
<evidence type="ECO:0000256" key="2">
    <source>
        <dbReference type="ARBA" id="ARBA00006638"/>
    </source>
</evidence>
<protein>
    <recommendedName>
        <fullName evidence="4 14">Tethering factor for nuclear proteasome STS1</fullName>
    </recommendedName>
</protein>
<keyword evidence="8 14" id="KW-0653">Protein transport</keyword>
<evidence type="ECO:0000256" key="8">
    <source>
        <dbReference type="ARBA" id="ARBA00022927"/>
    </source>
</evidence>
<keyword evidence="9" id="KW-0238">DNA-binding</keyword>
<sequence length="787" mass="85442">MNVLLSPQLPVFPHQHENLHLSQRNLSSIHNMSSRKRKADEDGDENMSPMSSPAVSSRPLIRPSKKFRSNDLIGRPLSLPRLLETLDTNQLRTVLERICERHPDIGQEVVSGAPRPTVDSAMNVLYGYQERLNAAAPYGESSAEYTYDRVRSHIVALIDALSDFTPQFLPPIETQPTKSLEFLDGATRFIHGLPDWQPQTYRHHKDNAYEDISKAWALVINEAAKRGGGFNLHSDGWDQKLARHNEQSGGRLATAITAMSNSVGWMGSNENGSSSEQGSILSQLVSGAYGSPVRVGPCPGDQHQAWANPFEEAKPRVSEWTAKEIATISSRLDKQLGPEYISSRAGPGGSRVHYLTAEKVIGLANEVFGFNGWSSSIQNIQVDFADENPQTQRVSIGLSVIVRVTLRDGTYHEDVGYGSIENAKGKAMAFEKAKKEGTTDALKRTLRNFGNVLGNCIYDQDYVKQVTKIKTQPNKKFDPDNLHRHSDFAKKEPTRDITMSNLNTGAKTGAPATATTAPAAVPAFKPEPMDSFDDFLGELDEADFCVPEEGHPDEIVLPSAANPPHDKPAGQPAKPMPVNNTNRPPQPQPYTPRQGQPQRPQNAPQAKDSPMAPPQQPPPGEAVAFFSARSTLDPNQSNVNQSQPKQLFNPKAESPSIRKTPGIDHTSSKPVARNGQHVPPANSQAQSSTPSGNAGGFTSLRQSISGSQAKSGAMNTSLDQTRRIGAPGGLGSPLSNRGQYKPPTMKRTLPAEGNGTNGERSPLVDIPTNATNANDGDGLDAKRQKVA</sequence>
<dbReference type="Gene3D" id="1.20.58.1590">
    <property type="entry name" value="Tethering factor for nuclear proteasome Cut8/Sts1"/>
    <property type="match status" value="1"/>
</dbReference>
<evidence type="ECO:0000256" key="15">
    <source>
        <dbReference type="SAM" id="MobiDB-lite"/>
    </source>
</evidence>
<dbReference type="InterPro" id="IPR004585">
    <property type="entry name" value="DNA_recomb/repair_Rad52"/>
</dbReference>
<keyword evidence="12 14" id="KW-0539">Nucleus</keyword>
<evidence type="ECO:0000256" key="9">
    <source>
        <dbReference type="ARBA" id="ARBA00023125"/>
    </source>
</evidence>
<evidence type="ECO:0000256" key="10">
    <source>
        <dbReference type="ARBA" id="ARBA00023172"/>
    </source>
</evidence>
<comment type="similarity">
    <text evidence="2">Belongs to the RAD52 family.</text>
</comment>
<name>A0A2P4ZE26_9HYPO</name>
<dbReference type="STRING" id="398673.A0A2P4ZE26"/>
<dbReference type="GO" id="GO:0045002">
    <property type="term" value="P:double-strand break repair via single-strand annealing"/>
    <property type="evidence" value="ECO:0007669"/>
    <property type="project" value="InterPro"/>
</dbReference>
<reference evidence="16 17" key="1">
    <citation type="journal article" date="2016" name="Genome Announc.">
        <title>Draft Whole-Genome Sequence of Trichoderma gamsii T6085, a Promising Biocontrol Agent of Fusarium Head Blight on Wheat.</title>
        <authorList>
            <person name="Baroncelli R."/>
            <person name="Zapparata A."/>
            <person name="Piaggeschi G."/>
            <person name="Sarrocco S."/>
            <person name="Vannacci G."/>
        </authorList>
    </citation>
    <scope>NUCLEOTIDE SEQUENCE [LARGE SCALE GENOMIC DNA]</scope>
    <source>
        <strain evidence="16 17">T6085</strain>
    </source>
</reference>
<dbReference type="Pfam" id="PF04098">
    <property type="entry name" value="Rad52_Rad22"/>
    <property type="match status" value="1"/>
</dbReference>
<dbReference type="InterPro" id="IPR013868">
    <property type="entry name" value="Cut8/Sts1_fam"/>
</dbReference>
<dbReference type="FunFam" id="1.20.58.1590:FF:000001">
    <property type="entry name" value="Tethering factor for nuclear proteasome STS1"/>
    <property type="match status" value="1"/>
</dbReference>
<dbReference type="EMBL" id="JPDN02000037">
    <property type="protein sequence ID" value="PON22543.1"/>
    <property type="molecule type" value="Genomic_DNA"/>
</dbReference>
<keyword evidence="7" id="KW-0227">DNA damage</keyword>
<dbReference type="SUPFAM" id="SSF54768">
    <property type="entry name" value="dsRNA-binding domain-like"/>
    <property type="match status" value="1"/>
</dbReference>
<dbReference type="GO" id="GO:0071630">
    <property type="term" value="P:nuclear protein quality control by the ubiquitin-proteasome system"/>
    <property type="evidence" value="ECO:0007669"/>
    <property type="project" value="UniProtKB-UniRule"/>
</dbReference>
<feature type="compositionally biased region" description="Polar residues" evidence="15">
    <location>
        <begin position="699"/>
        <end position="719"/>
    </location>
</feature>
<dbReference type="GO" id="GO:0005737">
    <property type="term" value="C:cytoplasm"/>
    <property type="evidence" value="ECO:0007669"/>
    <property type="project" value="UniProtKB-SubCell"/>
</dbReference>
<feature type="compositionally biased region" description="Polar residues" evidence="15">
    <location>
        <begin position="628"/>
        <end position="646"/>
    </location>
</feature>
<evidence type="ECO:0000256" key="1">
    <source>
        <dbReference type="ARBA" id="ARBA00006199"/>
    </source>
</evidence>
<feature type="region of interest" description="Disordered" evidence="15">
    <location>
        <begin position="22"/>
        <end position="61"/>
    </location>
</feature>
<dbReference type="Pfam" id="PF08559">
    <property type="entry name" value="Cut8"/>
    <property type="match status" value="1"/>
</dbReference>
<evidence type="ECO:0000313" key="17">
    <source>
        <dbReference type="Proteomes" id="UP000054821"/>
    </source>
</evidence>
<evidence type="ECO:0000256" key="5">
    <source>
        <dbReference type="ARBA" id="ARBA00022448"/>
    </source>
</evidence>
<comment type="subcellular location">
    <subcellularLocation>
        <location evidence="14">Cytoplasm</location>
    </subcellularLocation>
    <subcellularLocation>
        <location evidence="14">Nucleus</location>
    </subcellularLocation>
</comment>
<keyword evidence="11" id="KW-0234">DNA repair</keyword>
<dbReference type="FunFam" id="3.30.390.80:FF:000001">
    <property type="entry name" value="DNA repair protein RAD52 homolog"/>
    <property type="match status" value="1"/>
</dbReference>
<feature type="compositionally biased region" description="Low complexity" evidence="15">
    <location>
        <begin position="591"/>
        <end position="605"/>
    </location>
</feature>
<dbReference type="AlphaFoldDB" id="A0A2P4ZE26"/>
<feature type="compositionally biased region" description="Polar residues" evidence="15">
    <location>
        <begin position="681"/>
        <end position="692"/>
    </location>
</feature>
<dbReference type="GO" id="GO:0031144">
    <property type="term" value="P:proteasome localization"/>
    <property type="evidence" value="ECO:0007669"/>
    <property type="project" value="UniProtKB-UniRule"/>
</dbReference>
<comment type="subunit">
    <text evidence="3 14">Binds the proteasome.</text>
</comment>
<feature type="compositionally biased region" description="Polar residues" evidence="15">
    <location>
        <begin position="22"/>
        <end position="32"/>
    </location>
</feature>
<dbReference type="GeneID" id="29986334"/>
<feature type="compositionally biased region" description="Pro residues" evidence="15">
    <location>
        <begin position="611"/>
        <end position="620"/>
    </location>
</feature>
<dbReference type="InterPro" id="IPR041247">
    <property type="entry name" value="Rad52_fam"/>
</dbReference>
<dbReference type="NCBIfam" id="TIGR00607">
    <property type="entry name" value="rad52"/>
    <property type="match status" value="1"/>
</dbReference>
<evidence type="ECO:0000256" key="6">
    <source>
        <dbReference type="ARBA" id="ARBA00022490"/>
    </source>
</evidence>
<accession>A0A2P4ZE26</accession>
<dbReference type="GO" id="GO:0003697">
    <property type="term" value="F:single-stranded DNA binding"/>
    <property type="evidence" value="ECO:0007669"/>
    <property type="project" value="UniProtKB-ARBA"/>
</dbReference>
<dbReference type="InterPro" id="IPR042525">
    <property type="entry name" value="Rad52_Rad59_Rad22_sf"/>
</dbReference>
<evidence type="ECO:0000256" key="11">
    <source>
        <dbReference type="ARBA" id="ARBA00023204"/>
    </source>
</evidence>
<dbReference type="InterPro" id="IPR038422">
    <property type="entry name" value="Cut8/Sts1_sf"/>
</dbReference>
<comment type="function">
    <text evidence="13 14">Involved in ubiquitin-mediated protein degradation. Regulatory factor in the ubiquitin/proteasome pathway that controls the turnover of proteasome substrates. Targets proteasomes to the nucleus and facilitates the degradation of nuclear proteins.</text>
</comment>
<keyword evidence="6 14" id="KW-0963">Cytoplasm</keyword>
<dbReference type="RefSeq" id="XP_024404886.1">
    <property type="nucleotide sequence ID" value="XM_024550377.1"/>
</dbReference>
<dbReference type="GO" id="GO:0015031">
    <property type="term" value="P:protein transport"/>
    <property type="evidence" value="ECO:0007669"/>
    <property type="project" value="UniProtKB-UniRule"/>
</dbReference>
<organism evidence="16 17">
    <name type="scientific">Trichoderma gamsii</name>
    <dbReference type="NCBI Taxonomy" id="398673"/>
    <lineage>
        <taxon>Eukaryota</taxon>
        <taxon>Fungi</taxon>
        <taxon>Dikarya</taxon>
        <taxon>Ascomycota</taxon>
        <taxon>Pezizomycotina</taxon>
        <taxon>Sordariomycetes</taxon>
        <taxon>Hypocreomycetidae</taxon>
        <taxon>Hypocreales</taxon>
        <taxon>Hypocreaceae</taxon>
        <taxon>Trichoderma</taxon>
    </lineage>
</organism>
<evidence type="ECO:0000256" key="4">
    <source>
        <dbReference type="ARBA" id="ARBA00016204"/>
    </source>
</evidence>
<dbReference type="InterPro" id="IPR007232">
    <property type="entry name" value="Rad52_Rad59_Rad22"/>
</dbReference>
<keyword evidence="17" id="KW-1185">Reference proteome</keyword>
<proteinExistence type="inferred from homology"/>
<dbReference type="PANTHER" id="PTHR12132">
    <property type="entry name" value="DNA REPAIR AND RECOMBINATION PROTEIN RAD52, RAD59"/>
    <property type="match status" value="1"/>
</dbReference>
<dbReference type="Gene3D" id="3.30.390.80">
    <property type="entry name" value="DNA repair protein Rad52/59/22"/>
    <property type="match status" value="1"/>
</dbReference>
<evidence type="ECO:0000256" key="3">
    <source>
        <dbReference type="ARBA" id="ARBA00011464"/>
    </source>
</evidence>
<dbReference type="PANTHER" id="PTHR12132:SF1">
    <property type="entry name" value="DNA REPAIR PROTEIN RAD52 HOMOLOG"/>
    <property type="match status" value="1"/>
</dbReference>
<dbReference type="Proteomes" id="UP000054821">
    <property type="component" value="Unassembled WGS sequence"/>
</dbReference>
<evidence type="ECO:0000256" key="7">
    <source>
        <dbReference type="ARBA" id="ARBA00022763"/>
    </source>
</evidence>
<evidence type="ECO:0000256" key="12">
    <source>
        <dbReference type="ARBA" id="ARBA00023242"/>
    </source>
</evidence>
<comment type="caution">
    <text evidence="16">The sequence shown here is derived from an EMBL/GenBank/DDBJ whole genome shotgun (WGS) entry which is preliminary data.</text>
</comment>
<comment type="similarity">
    <text evidence="1 14">Belongs to the cut8/STS1 family.</text>
</comment>
<dbReference type="GO" id="GO:0005634">
    <property type="term" value="C:nucleus"/>
    <property type="evidence" value="ECO:0007669"/>
    <property type="project" value="UniProtKB-SubCell"/>
</dbReference>